<dbReference type="SUPFAM" id="SSF51621">
    <property type="entry name" value="Phosphoenolpyruvate/pyruvate domain"/>
    <property type="match status" value="1"/>
</dbReference>
<dbReference type="AlphaFoldDB" id="A0A411YAU9"/>
<dbReference type="PANTHER" id="PTHR22931">
    <property type="entry name" value="PHOSPHOENOLPYRUVATE DIKINASE-RELATED"/>
    <property type="match status" value="1"/>
</dbReference>
<evidence type="ECO:0000256" key="2">
    <source>
        <dbReference type="ARBA" id="ARBA00032883"/>
    </source>
</evidence>
<dbReference type="Pfam" id="PF02896">
    <property type="entry name" value="PEP-utilizers_C"/>
    <property type="match status" value="1"/>
</dbReference>
<proteinExistence type="predicted"/>
<evidence type="ECO:0000256" key="1">
    <source>
        <dbReference type="ARBA" id="ARBA00020138"/>
    </source>
</evidence>
<evidence type="ECO:0000313" key="5">
    <source>
        <dbReference type="Proteomes" id="UP000291469"/>
    </source>
</evidence>
<reference evidence="4 5" key="1">
    <citation type="submission" date="2019-01" db="EMBL/GenBank/DDBJ databases">
        <title>Egibacter rhizosphaerae EGI 80759T.</title>
        <authorList>
            <person name="Chen D.-D."/>
            <person name="Tian Y."/>
            <person name="Jiao J.-Y."/>
            <person name="Zhang X.-T."/>
            <person name="Zhang Y.-G."/>
            <person name="Zhang Y."/>
            <person name="Xiao M."/>
            <person name="Shu W.-S."/>
            <person name="Li W.-J."/>
        </authorList>
    </citation>
    <scope>NUCLEOTIDE SEQUENCE [LARGE SCALE GENOMIC DNA]</scope>
    <source>
        <strain evidence="4 5">EGI 80759</strain>
    </source>
</reference>
<keyword evidence="5" id="KW-1185">Reference proteome</keyword>
<dbReference type="PANTHER" id="PTHR22931:SF9">
    <property type="entry name" value="PYRUVATE, PHOSPHATE DIKINASE 1, CHLOROPLASTIC"/>
    <property type="match status" value="1"/>
</dbReference>
<evidence type="ECO:0000313" key="4">
    <source>
        <dbReference type="EMBL" id="QBI18331.1"/>
    </source>
</evidence>
<dbReference type="InterPro" id="IPR040442">
    <property type="entry name" value="Pyrv_kinase-like_dom_sf"/>
</dbReference>
<dbReference type="EMBL" id="CP036402">
    <property type="protein sequence ID" value="QBI18331.1"/>
    <property type="molecule type" value="Genomic_DNA"/>
</dbReference>
<dbReference type="Proteomes" id="UP000291469">
    <property type="component" value="Chromosome"/>
</dbReference>
<protein>
    <recommendedName>
        <fullName evidence="1">Pyruvate, phosphate dikinase</fullName>
    </recommendedName>
    <alternativeName>
        <fullName evidence="2">Pyruvate, orthophosphate dikinase</fullName>
    </alternativeName>
</protein>
<dbReference type="InterPro" id="IPR015813">
    <property type="entry name" value="Pyrv/PenolPyrv_kinase-like_dom"/>
</dbReference>
<dbReference type="RefSeq" id="WP_131153329.1">
    <property type="nucleotide sequence ID" value="NZ_CP036402.1"/>
</dbReference>
<evidence type="ECO:0000259" key="3">
    <source>
        <dbReference type="Pfam" id="PF02896"/>
    </source>
</evidence>
<sequence length="232" mass="24667">MLAAARARSEVNPTLGARGCRLGILRPELYRMQVRALLEAAAELKGGGYAPDVEIMVPLVAHVNELERIASWIDEEARVTLEGGPAVSYRIGTMIETPRAALTSGAIASRATFFSFGTNDLVQMTWGFSRDDLERAVIPRYLEEGIIPVNPFGTLDQEGVGRLVVISVAEGRATRPELEAGMCGEHGGDPASIRLAHEAGLDYVSCSPFRIPVARLAAAHAALGGEADDASA</sequence>
<gene>
    <name evidence="4" type="ORF">ER308_01255</name>
</gene>
<feature type="domain" description="PEP-utilising enzyme C-terminal" evidence="3">
    <location>
        <begin position="5"/>
        <end position="221"/>
    </location>
</feature>
<dbReference type="Gene3D" id="3.20.20.60">
    <property type="entry name" value="Phosphoenolpyruvate-binding domains"/>
    <property type="match status" value="1"/>
</dbReference>
<organism evidence="4 5">
    <name type="scientific">Egibacter rhizosphaerae</name>
    <dbReference type="NCBI Taxonomy" id="1670831"/>
    <lineage>
        <taxon>Bacteria</taxon>
        <taxon>Bacillati</taxon>
        <taxon>Actinomycetota</taxon>
        <taxon>Nitriliruptoria</taxon>
        <taxon>Egibacterales</taxon>
        <taxon>Egibacteraceae</taxon>
        <taxon>Egibacter</taxon>
    </lineage>
</organism>
<dbReference type="KEGG" id="erz:ER308_01255"/>
<dbReference type="OrthoDB" id="9765468at2"/>
<name>A0A411YAU9_9ACTN</name>
<accession>A0A411YAU9</accession>
<dbReference type="GO" id="GO:0050242">
    <property type="term" value="F:pyruvate, phosphate dikinase activity"/>
    <property type="evidence" value="ECO:0007669"/>
    <property type="project" value="InterPro"/>
</dbReference>
<dbReference type="InterPro" id="IPR000121">
    <property type="entry name" value="PEP_util_C"/>
</dbReference>
<dbReference type="InterPro" id="IPR010121">
    <property type="entry name" value="Pyruvate_phosphate_dikinase"/>
</dbReference>